<dbReference type="Proteomes" id="UP000460435">
    <property type="component" value="Unassembled WGS sequence"/>
</dbReference>
<keyword evidence="3 6" id="KW-0560">Oxidoreductase</keyword>
<dbReference type="Gene3D" id="3.20.20.30">
    <property type="entry name" value="Luciferase-like domain"/>
    <property type="match status" value="1"/>
</dbReference>
<reference evidence="6 7" key="1">
    <citation type="submission" date="2019-11" db="EMBL/GenBank/DDBJ databases">
        <authorList>
            <person name="Li X.-J."/>
            <person name="Feng X.-M."/>
        </authorList>
    </citation>
    <scope>NUCLEOTIDE SEQUENCE [LARGE SCALE GENOMIC DNA]</scope>
    <source>
        <strain evidence="6 7">XMNu-373</strain>
    </source>
</reference>
<feature type="domain" description="Luciferase-like" evidence="5">
    <location>
        <begin position="16"/>
        <end position="237"/>
    </location>
</feature>
<dbReference type="InterPro" id="IPR011251">
    <property type="entry name" value="Luciferase-like_dom"/>
</dbReference>
<dbReference type="GO" id="GO:0008726">
    <property type="term" value="F:alkanesulfonate monooxygenase activity"/>
    <property type="evidence" value="ECO:0007669"/>
    <property type="project" value="TreeGrafter"/>
</dbReference>
<dbReference type="EC" id="1.-.-.-" evidence="6"/>
<dbReference type="RefSeq" id="WP_162450163.1">
    <property type="nucleotide sequence ID" value="NZ_WLZY01000003.1"/>
</dbReference>
<evidence type="ECO:0000256" key="3">
    <source>
        <dbReference type="ARBA" id="ARBA00023002"/>
    </source>
</evidence>
<comment type="caution">
    <text evidence="6">The sequence shown here is derived from an EMBL/GenBank/DDBJ whole genome shotgun (WGS) entry which is preliminary data.</text>
</comment>
<dbReference type="InterPro" id="IPR019921">
    <property type="entry name" value="Lucif-like_OxRdtase_Rv2161c"/>
</dbReference>
<gene>
    <name evidence="6" type="ORF">F7O44_10240</name>
</gene>
<dbReference type="SUPFAM" id="SSF51679">
    <property type="entry name" value="Bacterial luciferase-like"/>
    <property type="match status" value="1"/>
</dbReference>
<keyword evidence="4" id="KW-0503">Monooxygenase</keyword>
<keyword evidence="7" id="KW-1185">Reference proteome</keyword>
<evidence type="ECO:0000256" key="1">
    <source>
        <dbReference type="ARBA" id="ARBA00022630"/>
    </source>
</evidence>
<dbReference type="NCBIfam" id="TIGR03619">
    <property type="entry name" value="F420_Rv2161c"/>
    <property type="match status" value="1"/>
</dbReference>
<keyword evidence="1" id="KW-0285">Flavoprotein</keyword>
<name>A0A7K3M2D3_9ACTN</name>
<evidence type="ECO:0000259" key="5">
    <source>
        <dbReference type="Pfam" id="PF00296"/>
    </source>
</evidence>
<protein>
    <submittedName>
        <fullName evidence="6">TIGR03619 family F420-dependent LLM class oxidoreductase</fullName>
        <ecNumber evidence="6">1.-.-.-</ecNumber>
    </submittedName>
</protein>
<keyword evidence="2" id="KW-0288">FMN</keyword>
<dbReference type="PANTHER" id="PTHR42847:SF4">
    <property type="entry name" value="ALKANESULFONATE MONOOXYGENASE-RELATED"/>
    <property type="match status" value="1"/>
</dbReference>
<dbReference type="GO" id="GO:0046306">
    <property type="term" value="P:alkanesulfonate catabolic process"/>
    <property type="evidence" value="ECO:0007669"/>
    <property type="project" value="TreeGrafter"/>
</dbReference>
<dbReference type="AlphaFoldDB" id="A0A7K3M2D3"/>
<sequence length="274" mass="29298">MATALHAILPSESVGMEPQHIVSLARTAEDLGYDMVWLPDHLLPPRPYGTTYGGVYEPLITMTAIAAATSRIRFGTSVLVLPLRDPFLLAKQASTLERLAPGRLTLGVGTGWDAVEFAAVGADFANRGARADEALRLIRHLHEHGRGPFNGQHYGFGAGEFAPLPSSPVPIMVGGTSGAALRRAARYADVWQGVGLDEAGFRERVGDLRRRAERPIEVGTRTSMDAGTTAAAAVAEASGLAEAGADHVAVWFGSFDGYSDRMAEFAHLWRQAHD</sequence>
<dbReference type="InterPro" id="IPR036661">
    <property type="entry name" value="Luciferase-like_sf"/>
</dbReference>
<evidence type="ECO:0000313" key="6">
    <source>
        <dbReference type="EMBL" id="NDL57451.1"/>
    </source>
</evidence>
<accession>A0A7K3M2D3</accession>
<dbReference type="InterPro" id="IPR050172">
    <property type="entry name" value="SsuD_RutA_monooxygenase"/>
</dbReference>
<organism evidence="6 7">
    <name type="scientific">Phytoactinopolyspora mesophila</name>
    <dbReference type="NCBI Taxonomy" id="2650750"/>
    <lineage>
        <taxon>Bacteria</taxon>
        <taxon>Bacillati</taxon>
        <taxon>Actinomycetota</taxon>
        <taxon>Actinomycetes</taxon>
        <taxon>Jiangellales</taxon>
        <taxon>Jiangellaceae</taxon>
        <taxon>Phytoactinopolyspora</taxon>
    </lineage>
</organism>
<dbReference type="EMBL" id="WLZY01000003">
    <property type="protein sequence ID" value="NDL57451.1"/>
    <property type="molecule type" value="Genomic_DNA"/>
</dbReference>
<dbReference type="Pfam" id="PF00296">
    <property type="entry name" value="Bac_luciferase"/>
    <property type="match status" value="1"/>
</dbReference>
<proteinExistence type="predicted"/>
<evidence type="ECO:0000256" key="4">
    <source>
        <dbReference type="ARBA" id="ARBA00023033"/>
    </source>
</evidence>
<evidence type="ECO:0000313" key="7">
    <source>
        <dbReference type="Proteomes" id="UP000460435"/>
    </source>
</evidence>
<dbReference type="PANTHER" id="PTHR42847">
    <property type="entry name" value="ALKANESULFONATE MONOOXYGENASE"/>
    <property type="match status" value="1"/>
</dbReference>
<evidence type="ECO:0000256" key="2">
    <source>
        <dbReference type="ARBA" id="ARBA00022643"/>
    </source>
</evidence>